<accession>A0A5C3QEN4</accession>
<dbReference type="InterPro" id="IPR039653">
    <property type="entry name" value="Prenyltransferase"/>
</dbReference>
<dbReference type="PANTHER" id="PTHR11048:SF28">
    <property type="entry name" value="4-HYDROXYBENZOATE POLYPRENYLTRANSFERASE, MITOCHONDRIAL"/>
    <property type="match status" value="1"/>
</dbReference>
<keyword evidence="6 9" id="KW-1133">Transmembrane helix</keyword>
<keyword evidence="11" id="KW-1185">Reference proteome</keyword>
<feature type="compositionally biased region" description="Low complexity" evidence="8">
    <location>
        <begin position="1"/>
        <end position="13"/>
    </location>
</feature>
<feature type="transmembrane region" description="Helical" evidence="9">
    <location>
        <begin position="137"/>
        <end position="156"/>
    </location>
</feature>
<evidence type="ECO:0000313" key="11">
    <source>
        <dbReference type="Proteomes" id="UP000305067"/>
    </source>
</evidence>
<evidence type="ECO:0000313" key="10">
    <source>
        <dbReference type="EMBL" id="TFL00162.1"/>
    </source>
</evidence>
<dbReference type="GO" id="GO:0008412">
    <property type="term" value="F:4-hydroxybenzoate polyprenyltransferase activity"/>
    <property type="evidence" value="ECO:0007669"/>
    <property type="project" value="TreeGrafter"/>
</dbReference>
<dbReference type="AlphaFoldDB" id="A0A5C3QEN4"/>
<keyword evidence="7 9" id="KW-0472">Membrane</keyword>
<evidence type="ECO:0000256" key="3">
    <source>
        <dbReference type="ARBA" id="ARBA00005985"/>
    </source>
</evidence>
<dbReference type="FunFam" id="1.20.120.1780:FF:000001">
    <property type="entry name" value="4-hydroxybenzoate octaprenyltransferase"/>
    <property type="match status" value="1"/>
</dbReference>
<dbReference type="PROSITE" id="PS00943">
    <property type="entry name" value="UBIA"/>
    <property type="match status" value="1"/>
</dbReference>
<dbReference type="OrthoDB" id="18170at2759"/>
<evidence type="ECO:0000256" key="6">
    <source>
        <dbReference type="ARBA" id="ARBA00022989"/>
    </source>
</evidence>
<dbReference type="Gene3D" id="1.20.120.1780">
    <property type="entry name" value="UbiA prenyltransferase"/>
    <property type="match status" value="1"/>
</dbReference>
<dbReference type="CDD" id="cd13959">
    <property type="entry name" value="PT_UbiA_COQ2"/>
    <property type="match status" value="1"/>
</dbReference>
<proteinExistence type="inferred from homology"/>
<reference evidence="10 11" key="1">
    <citation type="journal article" date="2019" name="Nat. Ecol. Evol.">
        <title>Megaphylogeny resolves global patterns of mushroom evolution.</title>
        <authorList>
            <person name="Varga T."/>
            <person name="Krizsan K."/>
            <person name="Foldi C."/>
            <person name="Dima B."/>
            <person name="Sanchez-Garcia M."/>
            <person name="Sanchez-Ramirez S."/>
            <person name="Szollosi G.J."/>
            <person name="Szarkandi J.G."/>
            <person name="Papp V."/>
            <person name="Albert L."/>
            <person name="Andreopoulos W."/>
            <person name="Angelini C."/>
            <person name="Antonin V."/>
            <person name="Barry K.W."/>
            <person name="Bougher N.L."/>
            <person name="Buchanan P."/>
            <person name="Buyck B."/>
            <person name="Bense V."/>
            <person name="Catcheside P."/>
            <person name="Chovatia M."/>
            <person name="Cooper J."/>
            <person name="Damon W."/>
            <person name="Desjardin D."/>
            <person name="Finy P."/>
            <person name="Geml J."/>
            <person name="Haridas S."/>
            <person name="Hughes K."/>
            <person name="Justo A."/>
            <person name="Karasinski D."/>
            <person name="Kautmanova I."/>
            <person name="Kiss B."/>
            <person name="Kocsube S."/>
            <person name="Kotiranta H."/>
            <person name="LaButti K.M."/>
            <person name="Lechner B.E."/>
            <person name="Liimatainen K."/>
            <person name="Lipzen A."/>
            <person name="Lukacs Z."/>
            <person name="Mihaltcheva S."/>
            <person name="Morgado L.N."/>
            <person name="Niskanen T."/>
            <person name="Noordeloos M.E."/>
            <person name="Ohm R.A."/>
            <person name="Ortiz-Santana B."/>
            <person name="Ovrebo C."/>
            <person name="Racz N."/>
            <person name="Riley R."/>
            <person name="Savchenko A."/>
            <person name="Shiryaev A."/>
            <person name="Soop K."/>
            <person name="Spirin V."/>
            <person name="Szebenyi C."/>
            <person name="Tomsovsky M."/>
            <person name="Tulloss R.E."/>
            <person name="Uehling J."/>
            <person name="Grigoriev I.V."/>
            <person name="Vagvolgyi C."/>
            <person name="Papp T."/>
            <person name="Martin F.M."/>
            <person name="Miettinen O."/>
            <person name="Hibbett D.S."/>
            <person name="Nagy L.G."/>
        </authorList>
    </citation>
    <scope>NUCLEOTIDE SEQUENCE [LARGE SCALE GENOMIC DNA]</scope>
    <source>
        <strain evidence="10 11">CBS 309.79</strain>
    </source>
</reference>
<evidence type="ECO:0000256" key="9">
    <source>
        <dbReference type="SAM" id="Phobius"/>
    </source>
</evidence>
<dbReference type="Proteomes" id="UP000305067">
    <property type="component" value="Unassembled WGS sequence"/>
</dbReference>
<evidence type="ECO:0000256" key="7">
    <source>
        <dbReference type="ARBA" id="ARBA00023136"/>
    </source>
</evidence>
<dbReference type="InterPro" id="IPR000537">
    <property type="entry name" value="UbiA_prenyltransferase"/>
</dbReference>
<dbReference type="Pfam" id="PF01040">
    <property type="entry name" value="UbiA"/>
    <property type="match status" value="1"/>
</dbReference>
<feature type="transmembrane region" description="Helical" evidence="9">
    <location>
        <begin position="257"/>
        <end position="279"/>
    </location>
</feature>
<dbReference type="InterPro" id="IPR044878">
    <property type="entry name" value="UbiA_sf"/>
</dbReference>
<keyword evidence="4 10" id="KW-0808">Transferase</keyword>
<evidence type="ECO:0000256" key="8">
    <source>
        <dbReference type="SAM" id="MobiDB-lite"/>
    </source>
</evidence>
<dbReference type="Gene3D" id="1.10.357.140">
    <property type="entry name" value="UbiA prenyltransferase"/>
    <property type="match status" value="1"/>
</dbReference>
<evidence type="ECO:0000256" key="1">
    <source>
        <dbReference type="ARBA" id="ARBA00001946"/>
    </source>
</evidence>
<dbReference type="STRING" id="1884261.A0A5C3QEN4"/>
<comment type="cofactor">
    <cofactor evidence="1">
        <name>Mg(2+)</name>
        <dbReference type="ChEBI" id="CHEBI:18420"/>
    </cofactor>
</comment>
<keyword evidence="5 9" id="KW-0812">Transmembrane</keyword>
<dbReference type="GO" id="GO:0006744">
    <property type="term" value="P:ubiquinone biosynthetic process"/>
    <property type="evidence" value="ECO:0007669"/>
    <property type="project" value="TreeGrafter"/>
</dbReference>
<dbReference type="EMBL" id="ML178830">
    <property type="protein sequence ID" value="TFL00162.1"/>
    <property type="molecule type" value="Genomic_DNA"/>
</dbReference>
<dbReference type="GO" id="GO:0005743">
    <property type="term" value="C:mitochondrial inner membrane"/>
    <property type="evidence" value="ECO:0007669"/>
    <property type="project" value="TreeGrafter"/>
</dbReference>
<evidence type="ECO:0000256" key="4">
    <source>
        <dbReference type="ARBA" id="ARBA00022679"/>
    </source>
</evidence>
<feature type="transmembrane region" description="Helical" evidence="9">
    <location>
        <begin position="216"/>
        <end position="236"/>
    </location>
</feature>
<evidence type="ECO:0000256" key="2">
    <source>
        <dbReference type="ARBA" id="ARBA00004141"/>
    </source>
</evidence>
<name>A0A5C3QEN4_9AGAR</name>
<sequence>MPPTESLLSPPTSIHESTPLVKKDGDKKKKNTDFALPMLLTPKCFHPYIELVRLDKPNGFWLMVFPYVIGTTAGAYRAHNSIDWATYGLSLLRGIFSASLIRSAGCAINDITDRDMDAGVERTKNRPMASGRISPRAGYLFLFSLWALGAVAFSFLYAHNRLAFMLVLFQMTPMAWLYPWLKRVTYWPQAWLGLTVHIGMTISFIATSNIVDVPLLAAYLIGGTCWTLLSDTIYACQDREFDLKVGVMSTAILFGTWITPILFTFGTVLVVMLTVVGVLNEQSPIYFVVGVGGAAAQLLWQAATLDLTDPRSCKRNFIRNGQLGWIPSIGLLLDLAVKKGLFSSVF</sequence>
<evidence type="ECO:0000256" key="5">
    <source>
        <dbReference type="ARBA" id="ARBA00022692"/>
    </source>
</evidence>
<comment type="similarity">
    <text evidence="3">Belongs to the UbiA prenyltransferase family.</text>
</comment>
<comment type="subcellular location">
    <subcellularLocation>
        <location evidence="2">Membrane</location>
        <topology evidence="2">Multi-pass membrane protein</topology>
    </subcellularLocation>
</comment>
<protein>
    <submittedName>
        <fullName evidence="10">4-hydroxybenzoate polyprenyl transferase</fullName>
    </submittedName>
</protein>
<dbReference type="InterPro" id="IPR030470">
    <property type="entry name" value="UbiA_prenylTrfase_CS"/>
</dbReference>
<feature type="region of interest" description="Disordered" evidence="8">
    <location>
        <begin position="1"/>
        <end position="26"/>
    </location>
</feature>
<gene>
    <name evidence="10" type="ORF">BDV98DRAFT_605598</name>
</gene>
<dbReference type="PANTHER" id="PTHR11048">
    <property type="entry name" value="PRENYLTRANSFERASES"/>
    <property type="match status" value="1"/>
</dbReference>
<feature type="transmembrane region" description="Helical" evidence="9">
    <location>
        <begin position="190"/>
        <end position="210"/>
    </location>
</feature>
<organism evidence="10 11">
    <name type="scientific">Pterulicium gracile</name>
    <dbReference type="NCBI Taxonomy" id="1884261"/>
    <lineage>
        <taxon>Eukaryota</taxon>
        <taxon>Fungi</taxon>
        <taxon>Dikarya</taxon>
        <taxon>Basidiomycota</taxon>
        <taxon>Agaricomycotina</taxon>
        <taxon>Agaricomycetes</taxon>
        <taxon>Agaricomycetidae</taxon>
        <taxon>Agaricales</taxon>
        <taxon>Pleurotineae</taxon>
        <taxon>Pterulaceae</taxon>
        <taxon>Pterulicium</taxon>
    </lineage>
</organism>
<feature type="transmembrane region" description="Helical" evidence="9">
    <location>
        <begin position="285"/>
        <end position="305"/>
    </location>
</feature>